<evidence type="ECO:0000313" key="1">
    <source>
        <dbReference type="EMBL" id="RNA15914.1"/>
    </source>
</evidence>
<accession>A0A3M7QXR6</accession>
<dbReference type="AlphaFoldDB" id="A0A3M7QXR6"/>
<comment type="caution">
    <text evidence="1">The sequence shown here is derived from an EMBL/GenBank/DDBJ whole genome shotgun (WGS) entry which is preliminary data.</text>
</comment>
<dbReference type="EMBL" id="REGN01004846">
    <property type="protein sequence ID" value="RNA15914.1"/>
    <property type="molecule type" value="Genomic_DNA"/>
</dbReference>
<proteinExistence type="predicted"/>
<dbReference type="Proteomes" id="UP000276133">
    <property type="component" value="Unassembled WGS sequence"/>
</dbReference>
<evidence type="ECO:0000313" key="2">
    <source>
        <dbReference type="Proteomes" id="UP000276133"/>
    </source>
</evidence>
<name>A0A3M7QXR6_BRAPC</name>
<sequence length="103" mass="11864">MMKAKKCVVKALFLIKLIKNFVIKKRLEANIPQKNLPFKISCKFFESGVTDAPKYLFFYLPYTLARYCMQLNPKLILSACIPYHLSNDFGLNAGTKIGKNRKN</sequence>
<gene>
    <name evidence="1" type="ORF">BpHYR1_027703</name>
</gene>
<protein>
    <submittedName>
        <fullName evidence="1">Uncharacterized protein</fullName>
    </submittedName>
</protein>
<reference evidence="1 2" key="1">
    <citation type="journal article" date="2018" name="Sci. Rep.">
        <title>Genomic signatures of local adaptation to the degree of environmental predictability in rotifers.</title>
        <authorList>
            <person name="Franch-Gras L."/>
            <person name="Hahn C."/>
            <person name="Garcia-Roger E.M."/>
            <person name="Carmona M.J."/>
            <person name="Serra M."/>
            <person name="Gomez A."/>
        </authorList>
    </citation>
    <scope>NUCLEOTIDE SEQUENCE [LARGE SCALE GENOMIC DNA]</scope>
    <source>
        <strain evidence="1">HYR1</strain>
    </source>
</reference>
<keyword evidence="2" id="KW-1185">Reference proteome</keyword>
<organism evidence="1 2">
    <name type="scientific">Brachionus plicatilis</name>
    <name type="common">Marine rotifer</name>
    <name type="synonym">Brachionus muelleri</name>
    <dbReference type="NCBI Taxonomy" id="10195"/>
    <lineage>
        <taxon>Eukaryota</taxon>
        <taxon>Metazoa</taxon>
        <taxon>Spiralia</taxon>
        <taxon>Gnathifera</taxon>
        <taxon>Rotifera</taxon>
        <taxon>Eurotatoria</taxon>
        <taxon>Monogononta</taxon>
        <taxon>Pseudotrocha</taxon>
        <taxon>Ploima</taxon>
        <taxon>Brachionidae</taxon>
        <taxon>Brachionus</taxon>
    </lineage>
</organism>